<keyword evidence="4" id="KW-1185">Reference proteome</keyword>
<evidence type="ECO:0000313" key="4">
    <source>
        <dbReference type="Proteomes" id="UP000801428"/>
    </source>
</evidence>
<dbReference type="Proteomes" id="UP000801428">
    <property type="component" value="Unassembled WGS sequence"/>
</dbReference>
<dbReference type="EMBL" id="SWKU01000022">
    <property type="protein sequence ID" value="KAF2997679.1"/>
    <property type="molecule type" value="Genomic_DNA"/>
</dbReference>
<accession>A0A9P4W8E8</accession>
<name>A0A9P4W8E8_CURKU</name>
<reference evidence="3" key="1">
    <citation type="submission" date="2019-04" db="EMBL/GenBank/DDBJ databases">
        <title>Sequencing of skin fungus with MAO and IRED activity.</title>
        <authorList>
            <person name="Marsaioli A.J."/>
            <person name="Bonatto J.M.C."/>
            <person name="Reis Junior O."/>
        </authorList>
    </citation>
    <scope>NUCLEOTIDE SEQUENCE</scope>
    <source>
        <strain evidence="3">30M1</strain>
    </source>
</reference>
<evidence type="ECO:0000313" key="3">
    <source>
        <dbReference type="EMBL" id="KAF2997679.1"/>
    </source>
</evidence>
<gene>
    <name evidence="3" type="ORF">E8E13_006142</name>
</gene>
<dbReference type="OrthoDB" id="3795589at2759"/>
<keyword evidence="2" id="KW-0472">Membrane</keyword>
<keyword evidence="2" id="KW-0812">Transmembrane</keyword>
<comment type="caution">
    <text evidence="3">The sequence shown here is derived from an EMBL/GenBank/DDBJ whole genome shotgun (WGS) entry which is preliminary data.</text>
</comment>
<proteinExistence type="predicted"/>
<keyword evidence="2" id="KW-1133">Transmembrane helix</keyword>
<organism evidence="3 4">
    <name type="scientific">Curvularia kusanoi</name>
    <name type="common">Cochliobolus kusanoi</name>
    <dbReference type="NCBI Taxonomy" id="90978"/>
    <lineage>
        <taxon>Eukaryota</taxon>
        <taxon>Fungi</taxon>
        <taxon>Dikarya</taxon>
        <taxon>Ascomycota</taxon>
        <taxon>Pezizomycotina</taxon>
        <taxon>Dothideomycetes</taxon>
        <taxon>Pleosporomycetidae</taxon>
        <taxon>Pleosporales</taxon>
        <taxon>Pleosporineae</taxon>
        <taxon>Pleosporaceae</taxon>
        <taxon>Curvularia</taxon>
    </lineage>
</organism>
<evidence type="ECO:0000256" key="2">
    <source>
        <dbReference type="SAM" id="Phobius"/>
    </source>
</evidence>
<feature type="transmembrane region" description="Helical" evidence="2">
    <location>
        <begin position="16"/>
        <end position="35"/>
    </location>
</feature>
<feature type="region of interest" description="Disordered" evidence="1">
    <location>
        <begin position="90"/>
        <end position="115"/>
    </location>
</feature>
<protein>
    <submittedName>
        <fullName evidence="3">Uncharacterized protein</fullName>
    </submittedName>
</protein>
<dbReference type="AlphaFoldDB" id="A0A9P4W8E8"/>
<evidence type="ECO:0000256" key="1">
    <source>
        <dbReference type="SAM" id="MobiDB-lite"/>
    </source>
</evidence>
<feature type="transmembrane region" description="Helical" evidence="2">
    <location>
        <begin position="47"/>
        <end position="70"/>
    </location>
</feature>
<sequence>MSSHRDVVDVPRPSGAVTFGLLVLAIFLPFLALYLDGSSWPTVGINFAMWFFFPGIGWVVAPIHAFICLLRTDTHRQYSKPARRRLLYDKTLSRGKPGPVDSASANRLVPTQKAA</sequence>